<proteinExistence type="predicted"/>
<sequence length="64" mass="7428">MKKTKYRFESDDDPFVSKDVLTLIDNGLVFLDKAREELQDSMPKFSIVSFWTAVEILLKGHCCK</sequence>
<name>A0A345WXP1_KLEOX</name>
<dbReference type="AlphaFoldDB" id="A0A345WXP1"/>
<evidence type="ECO:0000313" key="1">
    <source>
        <dbReference type="EMBL" id="AXJ98444.1"/>
    </source>
</evidence>
<keyword evidence="1" id="KW-0614">Plasmid</keyword>
<reference evidence="1" key="1">
    <citation type="submission" date="2018-01" db="EMBL/GenBank/DDBJ databases">
        <title>Complete sequencing of a NDM-1 plasmid.</title>
        <authorList>
            <person name="Dong D."/>
            <person name="Jia N."/>
            <person name="Zhang H."/>
            <person name="Zhao H."/>
            <person name="Liu Z."/>
            <person name="Zhu Y."/>
        </authorList>
    </citation>
    <scope>NUCLEOTIDE SEQUENCE</scope>
    <source>
        <strain evidence="1">TJ11</strain>
        <plasmid evidence="1">pNDM-TJ11</plasmid>
    </source>
</reference>
<geneLocation type="plasmid" evidence="1">
    <name>pNDM-TJ11</name>
</geneLocation>
<protein>
    <submittedName>
        <fullName evidence="1">Uncharacterized protein</fullName>
    </submittedName>
</protein>
<dbReference type="EMBL" id="MG845200">
    <property type="protein sequence ID" value="AXJ98444.1"/>
    <property type="molecule type" value="Genomic_DNA"/>
</dbReference>
<organism evidence="1">
    <name type="scientific">Klebsiella oxytoca</name>
    <dbReference type="NCBI Taxonomy" id="571"/>
    <lineage>
        <taxon>Bacteria</taxon>
        <taxon>Pseudomonadati</taxon>
        <taxon>Pseudomonadota</taxon>
        <taxon>Gammaproteobacteria</taxon>
        <taxon>Enterobacterales</taxon>
        <taxon>Enterobacteriaceae</taxon>
        <taxon>Klebsiella/Raoultella group</taxon>
        <taxon>Klebsiella</taxon>
    </lineage>
</organism>
<accession>A0A345WXP1</accession>